<accession>A0AAD9Q5K0</accession>
<sequence length="156" mass="17982">MYGVLKGTQQGHIPEKRREDPPLPQQCSICSQTNHISTSTQHCARSRGPKAFDTNSRVALAALDNSIDYSHPLTRKTYKARERKVGKIAEGVAKTTYKVMFDKECKMAALWILMVSYPCLYHMTWDSPKEVGRTEFPDRSWYGNGLINWESTRRYY</sequence>
<proteinExistence type="predicted"/>
<dbReference type="Proteomes" id="UP001249851">
    <property type="component" value="Unassembled WGS sequence"/>
</dbReference>
<dbReference type="InterPro" id="IPR049012">
    <property type="entry name" value="Mutator_transp_dom"/>
</dbReference>
<name>A0AAD9Q5K0_ACRCE</name>
<evidence type="ECO:0000256" key="1">
    <source>
        <dbReference type="SAM" id="MobiDB-lite"/>
    </source>
</evidence>
<evidence type="ECO:0000313" key="3">
    <source>
        <dbReference type="EMBL" id="KAK2555143.1"/>
    </source>
</evidence>
<dbReference type="EMBL" id="JARQWQ010000064">
    <property type="protein sequence ID" value="KAK2555143.1"/>
    <property type="molecule type" value="Genomic_DNA"/>
</dbReference>
<keyword evidence="4" id="KW-1185">Reference proteome</keyword>
<dbReference type="Pfam" id="PF20700">
    <property type="entry name" value="Mutator"/>
    <property type="match status" value="1"/>
</dbReference>
<organism evidence="3 4">
    <name type="scientific">Acropora cervicornis</name>
    <name type="common">Staghorn coral</name>
    <dbReference type="NCBI Taxonomy" id="6130"/>
    <lineage>
        <taxon>Eukaryota</taxon>
        <taxon>Metazoa</taxon>
        <taxon>Cnidaria</taxon>
        <taxon>Anthozoa</taxon>
        <taxon>Hexacorallia</taxon>
        <taxon>Scleractinia</taxon>
        <taxon>Astrocoeniina</taxon>
        <taxon>Acroporidae</taxon>
        <taxon>Acropora</taxon>
    </lineage>
</organism>
<protein>
    <recommendedName>
        <fullName evidence="2">Mutator-like transposase domain-containing protein</fullName>
    </recommendedName>
</protein>
<dbReference type="AlphaFoldDB" id="A0AAD9Q5K0"/>
<evidence type="ECO:0000313" key="4">
    <source>
        <dbReference type="Proteomes" id="UP001249851"/>
    </source>
</evidence>
<evidence type="ECO:0000259" key="2">
    <source>
        <dbReference type="Pfam" id="PF20700"/>
    </source>
</evidence>
<feature type="region of interest" description="Disordered" evidence="1">
    <location>
        <begin position="1"/>
        <end position="24"/>
    </location>
</feature>
<gene>
    <name evidence="3" type="ORF">P5673_023113</name>
</gene>
<comment type="caution">
    <text evidence="3">The sequence shown here is derived from an EMBL/GenBank/DDBJ whole genome shotgun (WGS) entry which is preliminary data.</text>
</comment>
<feature type="domain" description="Mutator-like transposase" evidence="2">
    <location>
        <begin position="26"/>
        <end position="103"/>
    </location>
</feature>
<reference evidence="3" key="1">
    <citation type="journal article" date="2023" name="G3 (Bethesda)">
        <title>Whole genome assembly and annotation of the endangered Caribbean coral Acropora cervicornis.</title>
        <authorList>
            <person name="Selwyn J.D."/>
            <person name="Vollmer S.V."/>
        </authorList>
    </citation>
    <scope>NUCLEOTIDE SEQUENCE</scope>
    <source>
        <strain evidence="3">K2</strain>
    </source>
</reference>
<reference evidence="3" key="2">
    <citation type="journal article" date="2023" name="Science">
        <title>Genomic signatures of disease resistance in endangered staghorn corals.</title>
        <authorList>
            <person name="Vollmer S.V."/>
            <person name="Selwyn J.D."/>
            <person name="Despard B.A."/>
            <person name="Roesel C.L."/>
        </authorList>
    </citation>
    <scope>NUCLEOTIDE SEQUENCE</scope>
    <source>
        <strain evidence="3">K2</strain>
    </source>
</reference>